<keyword evidence="5 11" id="KW-0418">Kinase</keyword>
<dbReference type="EC" id="2.7.11.1" evidence="1"/>
<gene>
    <name evidence="11" type="ORF">IQ230_16010</name>
</gene>
<comment type="catalytic activity">
    <reaction evidence="7">
        <text>L-threonyl-[protein] + ATP = O-phospho-L-threonyl-[protein] + ADP + H(+)</text>
        <dbReference type="Rhea" id="RHEA:46608"/>
        <dbReference type="Rhea" id="RHEA-COMP:11060"/>
        <dbReference type="Rhea" id="RHEA-COMP:11605"/>
        <dbReference type="ChEBI" id="CHEBI:15378"/>
        <dbReference type="ChEBI" id="CHEBI:30013"/>
        <dbReference type="ChEBI" id="CHEBI:30616"/>
        <dbReference type="ChEBI" id="CHEBI:61977"/>
        <dbReference type="ChEBI" id="CHEBI:456216"/>
        <dbReference type="EC" id="2.7.11.1"/>
    </reaction>
</comment>
<dbReference type="InterPro" id="IPR011009">
    <property type="entry name" value="Kinase-like_dom_sf"/>
</dbReference>
<evidence type="ECO:0000256" key="4">
    <source>
        <dbReference type="ARBA" id="ARBA00022741"/>
    </source>
</evidence>
<dbReference type="PROSITE" id="PS50011">
    <property type="entry name" value="PROTEIN_KINASE_DOM"/>
    <property type="match status" value="1"/>
</dbReference>
<organism evidence="11 12">
    <name type="scientific">Gloeocapsopsis crepidinum LEGE 06123</name>
    <dbReference type="NCBI Taxonomy" id="588587"/>
    <lineage>
        <taxon>Bacteria</taxon>
        <taxon>Bacillati</taxon>
        <taxon>Cyanobacteriota</taxon>
        <taxon>Cyanophyceae</taxon>
        <taxon>Oscillatoriophycideae</taxon>
        <taxon>Chroococcales</taxon>
        <taxon>Chroococcaceae</taxon>
        <taxon>Gloeocapsopsis</taxon>
    </lineage>
</organism>
<dbReference type="Proteomes" id="UP000651156">
    <property type="component" value="Unassembled WGS sequence"/>
</dbReference>
<accession>A0ABR9UU63</accession>
<comment type="caution">
    <text evidence="11">The sequence shown here is derived from an EMBL/GenBank/DDBJ whole genome shotgun (WGS) entry which is preliminary data.</text>
</comment>
<evidence type="ECO:0000313" key="11">
    <source>
        <dbReference type="EMBL" id="MBE9191827.1"/>
    </source>
</evidence>
<evidence type="ECO:0000313" key="12">
    <source>
        <dbReference type="Proteomes" id="UP000651156"/>
    </source>
</evidence>
<evidence type="ECO:0000256" key="9">
    <source>
        <dbReference type="SAM" id="Phobius"/>
    </source>
</evidence>
<keyword evidence="4" id="KW-0547">Nucleotide-binding</keyword>
<dbReference type="Pfam" id="PF00069">
    <property type="entry name" value="Pkinase"/>
    <property type="match status" value="1"/>
</dbReference>
<keyword evidence="9" id="KW-0472">Membrane</keyword>
<dbReference type="CDD" id="cd14014">
    <property type="entry name" value="STKc_PknB_like"/>
    <property type="match status" value="1"/>
</dbReference>
<dbReference type="PANTHER" id="PTHR24363:SF0">
    <property type="entry name" value="SERINE_THREONINE KINASE LIKE DOMAIN CONTAINING 1"/>
    <property type="match status" value="1"/>
</dbReference>
<dbReference type="SUPFAM" id="SSF56112">
    <property type="entry name" value="Protein kinase-like (PK-like)"/>
    <property type="match status" value="1"/>
</dbReference>
<keyword evidence="3" id="KW-0808">Transferase</keyword>
<feature type="transmembrane region" description="Helical" evidence="9">
    <location>
        <begin position="315"/>
        <end position="339"/>
    </location>
</feature>
<feature type="domain" description="Protein kinase" evidence="10">
    <location>
        <begin position="10"/>
        <end position="278"/>
    </location>
</feature>
<dbReference type="InterPro" id="IPR000719">
    <property type="entry name" value="Prot_kinase_dom"/>
</dbReference>
<evidence type="ECO:0000256" key="1">
    <source>
        <dbReference type="ARBA" id="ARBA00012513"/>
    </source>
</evidence>
<name>A0ABR9UU63_9CHRO</name>
<dbReference type="RefSeq" id="WP_193933030.1">
    <property type="nucleotide sequence ID" value="NZ_CAWPMZ010000073.1"/>
</dbReference>
<keyword evidence="6" id="KW-0067">ATP-binding</keyword>
<proteinExistence type="predicted"/>
<keyword evidence="9" id="KW-1133">Transmembrane helix</keyword>
<protein>
    <recommendedName>
        <fullName evidence="1">non-specific serine/threonine protein kinase</fullName>
        <ecNumber evidence="1">2.7.11.1</ecNumber>
    </recommendedName>
</protein>
<sequence length="371" mass="41493">MIGEVIKGRYQILEILSRGGFCQTYLAQDLFEPDSAKCVIKHLSTATSPQPQTIADLRSSFTREAQALEKLGEHDQVPQLLAHFEIDREFYLVQQFVTGHPLSEELQTPWQESQVVELLQQVLGILEYVHDYGLIHRDIKPSNLIRRSDRQLVLIDFGSVKQVWKQVVTAGGQTSSKFVEGIPATVAIGTPGYMPTEQGRGRPRPNSDIYALGMIGIQALTGRSPSELLEDADGEIIWQHYADVSPRLANILNQMVRYHFKERYQSATEALQALQPLTQNDNLNLVQLTSDAVEKRSPTFTTDTSNTTNSKSDQLTLWLGLAIGAVSAVVLIVSSYYYLRPLPPNNSPSSWQETIHDLAQSTFNLSKDVVK</sequence>
<dbReference type="GO" id="GO:0004674">
    <property type="term" value="F:protein serine/threonine kinase activity"/>
    <property type="evidence" value="ECO:0007669"/>
    <property type="project" value="UniProtKB-KW"/>
</dbReference>
<evidence type="ECO:0000256" key="5">
    <source>
        <dbReference type="ARBA" id="ARBA00022777"/>
    </source>
</evidence>
<dbReference type="Gene3D" id="1.10.510.10">
    <property type="entry name" value="Transferase(Phosphotransferase) domain 1"/>
    <property type="match status" value="1"/>
</dbReference>
<evidence type="ECO:0000256" key="2">
    <source>
        <dbReference type="ARBA" id="ARBA00022527"/>
    </source>
</evidence>
<evidence type="ECO:0000256" key="6">
    <source>
        <dbReference type="ARBA" id="ARBA00022840"/>
    </source>
</evidence>
<dbReference type="SMART" id="SM00220">
    <property type="entry name" value="S_TKc"/>
    <property type="match status" value="1"/>
</dbReference>
<keyword evidence="2 11" id="KW-0723">Serine/threonine-protein kinase</keyword>
<evidence type="ECO:0000256" key="8">
    <source>
        <dbReference type="ARBA" id="ARBA00048679"/>
    </source>
</evidence>
<reference evidence="11 12" key="1">
    <citation type="submission" date="2020-10" db="EMBL/GenBank/DDBJ databases">
        <authorList>
            <person name="Castelo-Branco R."/>
            <person name="Eusebio N."/>
            <person name="Adriana R."/>
            <person name="Vieira A."/>
            <person name="Brugerolle De Fraissinette N."/>
            <person name="Rezende De Castro R."/>
            <person name="Schneider M.P."/>
            <person name="Vasconcelos V."/>
            <person name="Leao P.N."/>
        </authorList>
    </citation>
    <scope>NUCLEOTIDE SEQUENCE [LARGE SCALE GENOMIC DNA]</scope>
    <source>
        <strain evidence="11 12">LEGE 06123</strain>
    </source>
</reference>
<evidence type="ECO:0000256" key="7">
    <source>
        <dbReference type="ARBA" id="ARBA00047899"/>
    </source>
</evidence>
<evidence type="ECO:0000256" key="3">
    <source>
        <dbReference type="ARBA" id="ARBA00022679"/>
    </source>
</evidence>
<keyword evidence="12" id="KW-1185">Reference proteome</keyword>
<comment type="catalytic activity">
    <reaction evidence="8">
        <text>L-seryl-[protein] + ATP = O-phospho-L-seryl-[protein] + ADP + H(+)</text>
        <dbReference type="Rhea" id="RHEA:17989"/>
        <dbReference type="Rhea" id="RHEA-COMP:9863"/>
        <dbReference type="Rhea" id="RHEA-COMP:11604"/>
        <dbReference type="ChEBI" id="CHEBI:15378"/>
        <dbReference type="ChEBI" id="CHEBI:29999"/>
        <dbReference type="ChEBI" id="CHEBI:30616"/>
        <dbReference type="ChEBI" id="CHEBI:83421"/>
        <dbReference type="ChEBI" id="CHEBI:456216"/>
        <dbReference type="EC" id="2.7.11.1"/>
    </reaction>
</comment>
<dbReference type="EMBL" id="JADEWN010000040">
    <property type="protein sequence ID" value="MBE9191827.1"/>
    <property type="molecule type" value="Genomic_DNA"/>
</dbReference>
<dbReference type="PANTHER" id="PTHR24363">
    <property type="entry name" value="SERINE/THREONINE PROTEIN KINASE"/>
    <property type="match status" value="1"/>
</dbReference>
<keyword evidence="9" id="KW-0812">Transmembrane</keyword>
<evidence type="ECO:0000259" key="10">
    <source>
        <dbReference type="PROSITE" id="PS50011"/>
    </source>
</evidence>
<dbReference type="Gene3D" id="3.30.200.20">
    <property type="entry name" value="Phosphorylase Kinase, domain 1"/>
    <property type="match status" value="1"/>
</dbReference>